<proteinExistence type="predicted"/>
<feature type="region of interest" description="Disordered" evidence="1">
    <location>
        <begin position="155"/>
        <end position="178"/>
    </location>
</feature>
<accession>A0A1X0NZF5</accession>
<evidence type="ECO:0000256" key="1">
    <source>
        <dbReference type="SAM" id="MobiDB-lite"/>
    </source>
</evidence>
<evidence type="ECO:0000313" key="2">
    <source>
        <dbReference type="EMBL" id="ORC89530.1"/>
    </source>
</evidence>
<feature type="compositionally biased region" description="Low complexity" evidence="1">
    <location>
        <begin position="221"/>
        <end position="234"/>
    </location>
</feature>
<dbReference type="EMBL" id="NBCO01000012">
    <property type="protein sequence ID" value="ORC89530.1"/>
    <property type="molecule type" value="Genomic_DNA"/>
</dbReference>
<feature type="compositionally biased region" description="Low complexity" evidence="1">
    <location>
        <begin position="24"/>
        <end position="68"/>
    </location>
</feature>
<evidence type="ECO:0000313" key="3">
    <source>
        <dbReference type="Proteomes" id="UP000192257"/>
    </source>
</evidence>
<dbReference type="RefSeq" id="XP_028883596.1">
    <property type="nucleotide sequence ID" value="XM_029025280.1"/>
</dbReference>
<dbReference type="AlphaFoldDB" id="A0A1X0NZF5"/>
<dbReference type="GeneID" id="39985060"/>
<dbReference type="OrthoDB" id="263255at2759"/>
<sequence length="234" mass="25506">MTLCCRLLLRAYASEGNRTTAALATATTTSTTTTTTHSNSNSNSNNNTTTTSSSTVSAAPQKSSSQQPYRSSLLDTPTSNEKEMDALRKELAAAQLRISELRLSQIKLHEALLRRLDETDRAAHKTATELRYTALALQCHHDLLETELRRILAIKPQSTNSNSNNNNGNSGGGAAMSKEDIRRLRAAAIEAASREMVRKNIGFRVERVSEEPAPSQRVSGSTNNNSDNMTKNNV</sequence>
<name>A0A1X0NZF5_9TRYP</name>
<gene>
    <name evidence="2" type="ORF">TM35_000123050</name>
</gene>
<feature type="region of interest" description="Disordered" evidence="1">
    <location>
        <begin position="24"/>
        <end position="78"/>
    </location>
</feature>
<reference evidence="2 3" key="1">
    <citation type="submission" date="2017-03" db="EMBL/GenBank/DDBJ databases">
        <title>An alternative strategy for trypanosome survival in the mammalian bloodstream revealed through genome and transcriptome analysis of the ubiquitous bovine parasite Trypanosoma (Megatrypanum) theileri.</title>
        <authorList>
            <person name="Kelly S."/>
            <person name="Ivens A."/>
            <person name="Mott A."/>
            <person name="O'Neill E."/>
            <person name="Emms D."/>
            <person name="Macleod O."/>
            <person name="Voorheis P."/>
            <person name="Matthews J."/>
            <person name="Matthews K."/>
            <person name="Carrington M."/>
        </authorList>
    </citation>
    <scope>NUCLEOTIDE SEQUENCE [LARGE SCALE GENOMIC DNA]</scope>
    <source>
        <strain evidence="2">Edinburgh</strain>
    </source>
</reference>
<feature type="region of interest" description="Disordered" evidence="1">
    <location>
        <begin position="208"/>
        <end position="234"/>
    </location>
</feature>
<protein>
    <submittedName>
        <fullName evidence="2">Uncharacterized protein</fullName>
    </submittedName>
</protein>
<dbReference type="Proteomes" id="UP000192257">
    <property type="component" value="Unassembled WGS sequence"/>
</dbReference>
<feature type="compositionally biased region" description="Polar residues" evidence="1">
    <location>
        <begin position="69"/>
        <end position="78"/>
    </location>
</feature>
<comment type="caution">
    <text evidence="2">The sequence shown here is derived from an EMBL/GenBank/DDBJ whole genome shotgun (WGS) entry which is preliminary data.</text>
</comment>
<organism evidence="2 3">
    <name type="scientific">Trypanosoma theileri</name>
    <dbReference type="NCBI Taxonomy" id="67003"/>
    <lineage>
        <taxon>Eukaryota</taxon>
        <taxon>Discoba</taxon>
        <taxon>Euglenozoa</taxon>
        <taxon>Kinetoplastea</taxon>
        <taxon>Metakinetoplastina</taxon>
        <taxon>Trypanosomatida</taxon>
        <taxon>Trypanosomatidae</taxon>
        <taxon>Trypanosoma</taxon>
    </lineage>
</organism>
<keyword evidence="3" id="KW-1185">Reference proteome</keyword>
<dbReference type="VEuPathDB" id="TriTrypDB:TM35_000123050"/>